<dbReference type="Gene3D" id="3.40.50.300">
    <property type="entry name" value="P-loop containing nucleotide triphosphate hydrolases"/>
    <property type="match status" value="1"/>
</dbReference>
<protein>
    <recommendedName>
        <fullName evidence="2">DNA polymerase III subunit delta</fullName>
        <ecNumber evidence="1">2.7.7.7</ecNumber>
    </recommendedName>
</protein>
<evidence type="ECO:0000256" key="6">
    <source>
        <dbReference type="ARBA" id="ARBA00022932"/>
    </source>
</evidence>
<comment type="similarity">
    <text evidence="7">Belongs to the DNA polymerase HolA subunit family.</text>
</comment>
<dbReference type="PANTHER" id="PTHR34388:SF1">
    <property type="entry name" value="DNA POLYMERASE III SUBUNIT DELTA"/>
    <property type="match status" value="1"/>
</dbReference>
<dbReference type="EC" id="2.7.7.7" evidence="1"/>
<keyword evidence="3" id="KW-0808">Transferase</keyword>
<evidence type="ECO:0000256" key="4">
    <source>
        <dbReference type="ARBA" id="ARBA00022695"/>
    </source>
</evidence>
<gene>
    <name evidence="12" type="ORF">AN484_15555</name>
</gene>
<dbReference type="InterPro" id="IPR005790">
    <property type="entry name" value="DNA_polIII_delta"/>
</dbReference>
<dbReference type="PANTHER" id="PTHR34388">
    <property type="entry name" value="DNA POLYMERASE III SUBUNIT DELTA"/>
    <property type="match status" value="1"/>
</dbReference>
<reference evidence="12 13" key="1">
    <citation type="submission" date="2015-09" db="EMBL/GenBank/DDBJ databases">
        <title>Aphanizomenon flos-aquae WA102.</title>
        <authorList>
            <person name="Driscoll C."/>
        </authorList>
    </citation>
    <scope>NUCLEOTIDE SEQUENCE [LARGE SCALE GENOMIC DNA]</scope>
    <source>
        <strain evidence="12">WA102</strain>
    </source>
</reference>
<sequence>MSRKTAEPKAKKESAKKPPAKKRDIGADGGKIFILWGNDEFLINKKVKTFSDSVSDFREFNFNEVSDISDGLTTALEAPFGSLNRVVIVKQTIKADDIDLFERYLPIPQTSTLVIVCDSKPDERTKVVKLLKTQGEIIGYEIIPSWKEDDIRRHILKVAQHLEVKISSDAIDALMAVTGSDTYRIVSELEKLFIYKNGGLIEKADVMEMLPDISGNIFKCISAIAAGEKQKALILIDALFQANEHPLKLHAAMASTIRTWLFVKELMGKTDNTSIATEAGIGNPQRVYFLSQEVKNIKLEWIVKCLIGLSDLEFKLKRGGGELDFKVFISEMSQ</sequence>
<accession>A0A1B7X0F3</accession>
<evidence type="ECO:0000256" key="2">
    <source>
        <dbReference type="ARBA" id="ARBA00017703"/>
    </source>
</evidence>
<evidence type="ECO:0000259" key="11">
    <source>
        <dbReference type="Pfam" id="PF21694"/>
    </source>
</evidence>
<organism evidence="12 13">
    <name type="scientific">Aphanizomenon flos-aquae WA102</name>
    <dbReference type="NCBI Taxonomy" id="1710896"/>
    <lineage>
        <taxon>Bacteria</taxon>
        <taxon>Bacillati</taxon>
        <taxon>Cyanobacteriota</taxon>
        <taxon>Cyanophyceae</taxon>
        <taxon>Nostocales</taxon>
        <taxon>Aphanizomenonaceae</taxon>
        <taxon>Aphanizomenon</taxon>
    </lineage>
</organism>
<dbReference type="GO" id="GO:0006261">
    <property type="term" value="P:DNA-templated DNA replication"/>
    <property type="evidence" value="ECO:0007669"/>
    <property type="project" value="TreeGrafter"/>
</dbReference>
<dbReference type="InterPro" id="IPR027417">
    <property type="entry name" value="P-loop_NTPase"/>
</dbReference>
<dbReference type="SUPFAM" id="SSF52540">
    <property type="entry name" value="P-loop containing nucleoside triphosphate hydrolases"/>
    <property type="match status" value="1"/>
</dbReference>
<evidence type="ECO:0000256" key="3">
    <source>
        <dbReference type="ARBA" id="ARBA00022679"/>
    </source>
</evidence>
<dbReference type="AlphaFoldDB" id="A0A1B7X0F3"/>
<dbReference type="Gene3D" id="1.20.272.10">
    <property type="match status" value="1"/>
</dbReference>
<proteinExistence type="inferred from homology"/>
<dbReference type="Pfam" id="PF21694">
    <property type="entry name" value="DNA_pol3_delta_C"/>
    <property type="match status" value="1"/>
</dbReference>
<evidence type="ECO:0000256" key="1">
    <source>
        <dbReference type="ARBA" id="ARBA00012417"/>
    </source>
</evidence>
<dbReference type="InterPro" id="IPR008921">
    <property type="entry name" value="DNA_pol3_clamp-load_cplx_C"/>
</dbReference>
<evidence type="ECO:0000313" key="12">
    <source>
        <dbReference type="EMBL" id="OBQ42845.1"/>
    </source>
</evidence>
<name>A0A1B7X0F3_APHFL</name>
<dbReference type="Proteomes" id="UP000092093">
    <property type="component" value="Unassembled WGS sequence"/>
</dbReference>
<dbReference type="Gene3D" id="1.10.8.60">
    <property type="match status" value="1"/>
</dbReference>
<keyword evidence="6" id="KW-0239">DNA-directed DNA polymerase</keyword>
<feature type="domain" description="DNA polymerase III delta subunit-like C-terminal" evidence="11">
    <location>
        <begin position="216"/>
        <end position="327"/>
    </location>
</feature>
<evidence type="ECO:0000256" key="9">
    <source>
        <dbReference type="SAM" id="MobiDB-lite"/>
    </source>
</evidence>
<comment type="catalytic activity">
    <reaction evidence="8">
        <text>DNA(n) + a 2'-deoxyribonucleoside 5'-triphosphate = DNA(n+1) + diphosphate</text>
        <dbReference type="Rhea" id="RHEA:22508"/>
        <dbReference type="Rhea" id="RHEA-COMP:17339"/>
        <dbReference type="Rhea" id="RHEA-COMP:17340"/>
        <dbReference type="ChEBI" id="CHEBI:33019"/>
        <dbReference type="ChEBI" id="CHEBI:61560"/>
        <dbReference type="ChEBI" id="CHEBI:173112"/>
        <dbReference type="EC" id="2.7.7.7"/>
    </reaction>
</comment>
<feature type="region of interest" description="Disordered" evidence="9">
    <location>
        <begin position="1"/>
        <end position="24"/>
    </location>
</feature>
<dbReference type="InterPro" id="IPR010372">
    <property type="entry name" value="DNA_pol3_delta_N"/>
</dbReference>
<dbReference type="InterPro" id="IPR048466">
    <property type="entry name" value="DNA_pol3_delta-like_C"/>
</dbReference>
<keyword evidence="5" id="KW-0235">DNA replication</keyword>
<dbReference type="GO" id="GO:0003887">
    <property type="term" value="F:DNA-directed DNA polymerase activity"/>
    <property type="evidence" value="ECO:0007669"/>
    <property type="project" value="UniProtKB-KW"/>
</dbReference>
<evidence type="ECO:0000256" key="7">
    <source>
        <dbReference type="ARBA" id="ARBA00034754"/>
    </source>
</evidence>
<dbReference type="GO" id="GO:0003677">
    <property type="term" value="F:DNA binding"/>
    <property type="evidence" value="ECO:0007669"/>
    <property type="project" value="InterPro"/>
</dbReference>
<keyword evidence="4" id="KW-0548">Nucleotidyltransferase</keyword>
<feature type="domain" description="DNA polymerase III delta N-terminal" evidence="10">
    <location>
        <begin position="33"/>
        <end position="138"/>
    </location>
</feature>
<dbReference type="EMBL" id="LJOW01000082">
    <property type="protein sequence ID" value="OBQ42845.1"/>
    <property type="molecule type" value="Genomic_DNA"/>
</dbReference>
<evidence type="ECO:0000313" key="13">
    <source>
        <dbReference type="Proteomes" id="UP000092093"/>
    </source>
</evidence>
<comment type="caution">
    <text evidence="12">The sequence shown here is derived from an EMBL/GenBank/DDBJ whole genome shotgun (WGS) entry which is preliminary data.</text>
</comment>
<evidence type="ECO:0000259" key="10">
    <source>
        <dbReference type="Pfam" id="PF06144"/>
    </source>
</evidence>
<evidence type="ECO:0000256" key="8">
    <source>
        <dbReference type="ARBA" id="ARBA00049244"/>
    </source>
</evidence>
<dbReference type="Pfam" id="PF06144">
    <property type="entry name" value="DNA_pol3_delta"/>
    <property type="match status" value="1"/>
</dbReference>
<dbReference type="SUPFAM" id="SSF48019">
    <property type="entry name" value="post-AAA+ oligomerization domain-like"/>
    <property type="match status" value="1"/>
</dbReference>
<dbReference type="NCBIfam" id="TIGR01128">
    <property type="entry name" value="holA"/>
    <property type="match status" value="1"/>
</dbReference>
<evidence type="ECO:0000256" key="5">
    <source>
        <dbReference type="ARBA" id="ARBA00022705"/>
    </source>
</evidence>
<dbReference type="GO" id="GO:0009360">
    <property type="term" value="C:DNA polymerase III complex"/>
    <property type="evidence" value="ECO:0007669"/>
    <property type="project" value="InterPro"/>
</dbReference>